<protein>
    <submittedName>
        <fullName evidence="3">CubicO group peptidase (Beta-lactamase class C family)</fullName>
    </submittedName>
</protein>
<dbReference type="InParanoid" id="A0A4R6QQU3"/>
<proteinExistence type="predicted"/>
<accession>A0A4R6QQU3</accession>
<reference evidence="3 4" key="1">
    <citation type="submission" date="2019-03" db="EMBL/GenBank/DDBJ databases">
        <title>Genomic Encyclopedia of Type Strains, Phase IV (KMG-IV): sequencing the most valuable type-strain genomes for metagenomic binning, comparative biology and taxonomic classification.</title>
        <authorList>
            <person name="Goeker M."/>
        </authorList>
    </citation>
    <scope>NUCLEOTIDE SEQUENCE [LARGE SCALE GENOMIC DNA]</scope>
    <source>
        <strain evidence="3 4">DSM 16998</strain>
    </source>
</reference>
<keyword evidence="4" id="KW-1185">Reference proteome</keyword>
<organism evidence="3 4">
    <name type="scientific">Roseateles toxinivorans</name>
    <dbReference type="NCBI Taxonomy" id="270368"/>
    <lineage>
        <taxon>Bacteria</taxon>
        <taxon>Pseudomonadati</taxon>
        <taxon>Pseudomonadota</taxon>
        <taxon>Betaproteobacteria</taxon>
        <taxon>Burkholderiales</taxon>
        <taxon>Sphaerotilaceae</taxon>
        <taxon>Roseateles</taxon>
    </lineage>
</organism>
<dbReference type="Gene3D" id="3.40.710.10">
    <property type="entry name" value="DD-peptidase/beta-lactamase superfamily"/>
    <property type="match status" value="1"/>
</dbReference>
<dbReference type="PANTHER" id="PTHR43283:SF18">
    <property type="match status" value="1"/>
</dbReference>
<dbReference type="Proteomes" id="UP000295361">
    <property type="component" value="Unassembled WGS sequence"/>
</dbReference>
<dbReference type="RefSeq" id="WP_208114940.1">
    <property type="nucleotide sequence ID" value="NZ_SNXS01000002.1"/>
</dbReference>
<evidence type="ECO:0000259" key="2">
    <source>
        <dbReference type="Pfam" id="PF00144"/>
    </source>
</evidence>
<keyword evidence="1" id="KW-0732">Signal</keyword>
<feature type="chain" id="PRO_5020653244" evidence="1">
    <location>
        <begin position="24"/>
        <end position="381"/>
    </location>
</feature>
<dbReference type="InterPro" id="IPR012338">
    <property type="entry name" value="Beta-lactam/transpept-like"/>
</dbReference>
<name>A0A4R6QQU3_9BURK</name>
<evidence type="ECO:0000313" key="4">
    <source>
        <dbReference type="Proteomes" id="UP000295361"/>
    </source>
</evidence>
<evidence type="ECO:0000256" key="1">
    <source>
        <dbReference type="SAM" id="SignalP"/>
    </source>
</evidence>
<dbReference type="Pfam" id="PF00144">
    <property type="entry name" value="Beta-lactamase"/>
    <property type="match status" value="1"/>
</dbReference>
<dbReference type="AlphaFoldDB" id="A0A4R6QQU3"/>
<dbReference type="InterPro" id="IPR050789">
    <property type="entry name" value="Diverse_Enzym_Activities"/>
</dbReference>
<feature type="signal peptide" evidence="1">
    <location>
        <begin position="1"/>
        <end position="23"/>
    </location>
</feature>
<evidence type="ECO:0000313" key="3">
    <source>
        <dbReference type="EMBL" id="TDP72849.1"/>
    </source>
</evidence>
<dbReference type="PANTHER" id="PTHR43283">
    <property type="entry name" value="BETA-LACTAMASE-RELATED"/>
    <property type="match status" value="1"/>
</dbReference>
<gene>
    <name evidence="3" type="ORF">DES47_102595</name>
</gene>
<dbReference type="SUPFAM" id="SSF56601">
    <property type="entry name" value="beta-lactamase/transpeptidase-like"/>
    <property type="match status" value="1"/>
</dbReference>
<comment type="caution">
    <text evidence="3">The sequence shown here is derived from an EMBL/GenBank/DDBJ whole genome shotgun (WGS) entry which is preliminary data.</text>
</comment>
<dbReference type="InterPro" id="IPR001466">
    <property type="entry name" value="Beta-lactam-related"/>
</dbReference>
<feature type="domain" description="Beta-lactamase-related" evidence="2">
    <location>
        <begin position="43"/>
        <end position="367"/>
    </location>
</feature>
<sequence length="381" mass="40330">MKTKQICAMVLAVCAALGGSATAAEPSAVTAPALQPGQALGLEALLKASVEGSQVPAMGAVLIRRGQVTERAVAGLRAKGGSDPVQPGDVWHLGSNGKAMTATMVARLVERGLLSWDAPLSRLLPELAADMQAAYRDVTLRDLLAHQSGMQANIDESWVAVFHQDKRPLHEQRLAYARIALAQPPAYARGTADGYSNNGVLVAGLIAERASGLPYETLMQREVFEPLGLRSAAFGPTRRGQPLGHKAGEPVEGREADNPAVIAPAGGIHMSMDDWASFAIDQMAGEQGRGKLLQTANYRLLHQAVREGGRFALGWRLQNSMAGVSARHLAHTGSNEAWFALIVLRPDSEDAVLVSSNAADDAKADQAVREVATRILRAIAP</sequence>
<dbReference type="EMBL" id="SNXS01000002">
    <property type="protein sequence ID" value="TDP72849.1"/>
    <property type="molecule type" value="Genomic_DNA"/>
</dbReference>